<dbReference type="Gene3D" id="2.40.30.10">
    <property type="entry name" value="Translation factors"/>
    <property type="match status" value="1"/>
</dbReference>
<dbReference type="InterPro" id="IPR007037">
    <property type="entry name" value="SIP_rossman_dom"/>
</dbReference>
<dbReference type="InterPro" id="IPR039261">
    <property type="entry name" value="FNR_nucleotide-bd"/>
</dbReference>
<dbReference type="CDD" id="cd06193">
    <property type="entry name" value="siderophore_interacting"/>
    <property type="match status" value="1"/>
</dbReference>
<dbReference type="Pfam" id="PF04954">
    <property type="entry name" value="SIP"/>
    <property type="match status" value="1"/>
</dbReference>
<dbReference type="EMBL" id="JACIEW010000008">
    <property type="protein sequence ID" value="MBB4053498.1"/>
    <property type="molecule type" value="Genomic_DNA"/>
</dbReference>
<proteinExistence type="inferred from homology"/>
<sequence>MVKQIRRFEVVETGHVTPNMFRVRFGGPEVTAFPEGFAGGYLKLRIPLEGDAVAVRTYTIRHQDKNVIDVDFALHGDKDAAGLATRWALDARPGMSLEAGGPGQPKPLPAVANGHYIIAGDMTALPAISVNLEALGPDASGDVFLEIQHEDDIQKLAVPNNVRLHWLVNPEPGSQPELLADAVRALAWPETLTYAWVATEFEAMRNLRTYLRAERNLGTDQLYISSYWKRGLIEDDHRSVKSADAQAETPA</sequence>
<dbReference type="InterPro" id="IPR017927">
    <property type="entry name" value="FAD-bd_FR_type"/>
</dbReference>
<name>A0A7W6IPQ1_9HYPH</name>
<gene>
    <name evidence="3" type="ORF">GGR20_003158</name>
</gene>
<dbReference type="InterPro" id="IPR039374">
    <property type="entry name" value="SIP_fam"/>
</dbReference>
<evidence type="ECO:0000313" key="4">
    <source>
        <dbReference type="Proteomes" id="UP000547011"/>
    </source>
</evidence>
<evidence type="ECO:0000259" key="2">
    <source>
        <dbReference type="PROSITE" id="PS51384"/>
    </source>
</evidence>
<evidence type="ECO:0000256" key="1">
    <source>
        <dbReference type="ARBA" id="ARBA00035644"/>
    </source>
</evidence>
<organism evidence="3 4">
    <name type="scientific">Devosia subaequoris</name>
    <dbReference type="NCBI Taxonomy" id="395930"/>
    <lineage>
        <taxon>Bacteria</taxon>
        <taxon>Pseudomonadati</taxon>
        <taxon>Pseudomonadota</taxon>
        <taxon>Alphaproteobacteria</taxon>
        <taxon>Hyphomicrobiales</taxon>
        <taxon>Devosiaceae</taxon>
        <taxon>Devosia</taxon>
    </lineage>
</organism>
<dbReference type="Gene3D" id="3.40.50.80">
    <property type="entry name" value="Nucleotide-binding domain of ferredoxin-NADP reductase (FNR) module"/>
    <property type="match status" value="1"/>
</dbReference>
<keyword evidence="4" id="KW-1185">Reference proteome</keyword>
<comment type="caution">
    <text evidence="3">The sequence shown here is derived from an EMBL/GenBank/DDBJ whole genome shotgun (WGS) entry which is preliminary data.</text>
</comment>
<protein>
    <submittedName>
        <fullName evidence="3">NADPH-dependent ferric siderophore reductase</fullName>
    </submittedName>
</protein>
<dbReference type="PANTHER" id="PTHR30157:SF0">
    <property type="entry name" value="NADPH-DEPENDENT FERRIC-CHELATE REDUCTASE"/>
    <property type="match status" value="1"/>
</dbReference>
<dbReference type="AlphaFoldDB" id="A0A7W6IPQ1"/>
<dbReference type="Pfam" id="PF08021">
    <property type="entry name" value="FAD_binding_9"/>
    <property type="match status" value="1"/>
</dbReference>
<dbReference type="PANTHER" id="PTHR30157">
    <property type="entry name" value="FERRIC REDUCTASE, NADPH-DEPENDENT"/>
    <property type="match status" value="1"/>
</dbReference>
<feature type="domain" description="FAD-binding FR-type" evidence="2">
    <location>
        <begin position="3"/>
        <end position="109"/>
    </location>
</feature>
<dbReference type="GO" id="GO:0016491">
    <property type="term" value="F:oxidoreductase activity"/>
    <property type="evidence" value="ECO:0007669"/>
    <property type="project" value="InterPro"/>
</dbReference>
<accession>A0A7W6IPQ1</accession>
<dbReference type="InterPro" id="IPR017938">
    <property type="entry name" value="Riboflavin_synthase-like_b-brl"/>
</dbReference>
<evidence type="ECO:0000313" key="3">
    <source>
        <dbReference type="EMBL" id="MBB4053498.1"/>
    </source>
</evidence>
<dbReference type="PROSITE" id="PS51384">
    <property type="entry name" value="FAD_FR"/>
    <property type="match status" value="1"/>
</dbReference>
<dbReference type="InterPro" id="IPR013113">
    <property type="entry name" value="SIP_FAD-bd"/>
</dbReference>
<comment type="similarity">
    <text evidence="1">Belongs to the SIP oxidoreductase family.</text>
</comment>
<reference evidence="3 4" key="1">
    <citation type="submission" date="2020-08" db="EMBL/GenBank/DDBJ databases">
        <title>Genomic Encyclopedia of Type Strains, Phase IV (KMG-IV): sequencing the most valuable type-strain genomes for metagenomic binning, comparative biology and taxonomic classification.</title>
        <authorList>
            <person name="Goeker M."/>
        </authorList>
    </citation>
    <scope>NUCLEOTIDE SEQUENCE [LARGE SCALE GENOMIC DNA]</scope>
    <source>
        <strain evidence="3 4">DSM 23447</strain>
    </source>
</reference>
<dbReference type="SUPFAM" id="SSF63380">
    <property type="entry name" value="Riboflavin synthase domain-like"/>
    <property type="match status" value="1"/>
</dbReference>
<dbReference type="Proteomes" id="UP000547011">
    <property type="component" value="Unassembled WGS sequence"/>
</dbReference>
<dbReference type="RefSeq" id="WP_183312276.1">
    <property type="nucleotide sequence ID" value="NZ_JACIEW010000008.1"/>
</dbReference>